<dbReference type="RefSeq" id="WP_049700650.1">
    <property type="nucleotide sequence ID" value="NZ_JAQDQF010000004.1"/>
</dbReference>
<protein>
    <submittedName>
        <fullName evidence="2">Lipase</fullName>
    </submittedName>
</protein>
<dbReference type="InterPro" id="IPR002918">
    <property type="entry name" value="Lipase_EstA/Esterase_EstB"/>
</dbReference>
<accession>A0ABR5I8D0</accession>
<dbReference type="Proteomes" id="UP000037247">
    <property type="component" value="Unassembled WGS sequence"/>
</dbReference>
<proteinExistence type="predicted"/>
<dbReference type="EMBL" id="LDTZ01000022">
    <property type="protein sequence ID" value="KNA89873.1"/>
    <property type="molecule type" value="Genomic_DNA"/>
</dbReference>
<dbReference type="PANTHER" id="PTHR32015">
    <property type="entry name" value="FASTING INDUCED LIPASE"/>
    <property type="match status" value="1"/>
</dbReference>
<dbReference type="InterPro" id="IPR029058">
    <property type="entry name" value="AB_hydrolase_fold"/>
</dbReference>
<dbReference type="Pfam" id="PF01674">
    <property type="entry name" value="Lipase_2"/>
    <property type="match status" value="1"/>
</dbReference>
<name>A0ABR5I8D0_9ACTN</name>
<evidence type="ECO:0000313" key="3">
    <source>
        <dbReference type="Proteomes" id="UP000037247"/>
    </source>
</evidence>
<dbReference type="Gene3D" id="3.40.50.1820">
    <property type="entry name" value="alpha/beta hydrolase"/>
    <property type="match status" value="1"/>
</dbReference>
<dbReference type="PANTHER" id="PTHR32015:SF1">
    <property type="entry name" value="LIPASE"/>
    <property type="match status" value="1"/>
</dbReference>
<evidence type="ECO:0000256" key="1">
    <source>
        <dbReference type="SAM" id="SignalP"/>
    </source>
</evidence>
<feature type="chain" id="PRO_5045993574" evidence="1">
    <location>
        <begin position="26"/>
        <end position="276"/>
    </location>
</feature>
<reference evidence="2 3" key="1">
    <citation type="submission" date="2015-05" db="EMBL/GenBank/DDBJ databases">
        <title>Draft genome sequence of the bacterium Gordonia jacobaea a new member of the Gordonia genus.</title>
        <authorList>
            <person name="Jimenez-Galisteo G."/>
            <person name="Dominguez A."/>
            <person name="Munoz E."/>
            <person name="Vinas M."/>
        </authorList>
    </citation>
    <scope>NUCLEOTIDE SEQUENCE [LARGE SCALE GENOMIC DNA]</scope>
    <source>
        <strain evidence="3">mv1</strain>
    </source>
</reference>
<sequence>MHTRACAALVLAVAGLVGTSFGAGAALADPFPVTTDVVAAQRDGLTGPADAAPAGANRPDCHDRYDRDPVILVHGTTSNQSSAWSFLAPTLANAGFCVYTFTFGQVPGSGSVGGLAPRATSTQQLATFIDHVRRETGASTVDLVGHSQGAAVAQSVTQLPGRAAQIGTIVDISGANRGYSFGGKPVPRGEGDNGPNHSNIKYVNLATTHDEVVFPLRNALMEPAPNVTNVVVQNVCPASTVGHLGMIYSPTVAALVQNALDPSSPVAVPCDRDFPF</sequence>
<feature type="signal peptide" evidence="1">
    <location>
        <begin position="1"/>
        <end position="25"/>
    </location>
</feature>
<organism evidence="2 3">
    <name type="scientific">Gordonia jacobaea</name>
    <dbReference type="NCBI Taxonomy" id="122202"/>
    <lineage>
        <taxon>Bacteria</taxon>
        <taxon>Bacillati</taxon>
        <taxon>Actinomycetota</taxon>
        <taxon>Actinomycetes</taxon>
        <taxon>Mycobacteriales</taxon>
        <taxon>Gordoniaceae</taxon>
        <taxon>Gordonia</taxon>
    </lineage>
</organism>
<keyword evidence="3" id="KW-1185">Reference proteome</keyword>
<evidence type="ECO:0000313" key="2">
    <source>
        <dbReference type="EMBL" id="KNA89873.1"/>
    </source>
</evidence>
<gene>
    <name evidence="2" type="ORF">ABW18_19335</name>
</gene>
<keyword evidence="1" id="KW-0732">Signal</keyword>
<dbReference type="SUPFAM" id="SSF53474">
    <property type="entry name" value="alpha/beta-Hydrolases"/>
    <property type="match status" value="1"/>
</dbReference>
<comment type="caution">
    <text evidence="2">The sequence shown here is derived from an EMBL/GenBank/DDBJ whole genome shotgun (WGS) entry which is preliminary data.</text>
</comment>